<gene>
    <name evidence="3" type="ORF">SAMN04487944_104151</name>
</gene>
<feature type="binding site" evidence="1">
    <location>
        <position position="59"/>
    </location>
    <ligand>
        <name>ATP</name>
        <dbReference type="ChEBI" id="CHEBI:30616"/>
    </ligand>
</feature>
<reference evidence="3 4" key="1">
    <citation type="submission" date="2016-10" db="EMBL/GenBank/DDBJ databases">
        <authorList>
            <person name="de Groot N.N."/>
        </authorList>
    </citation>
    <scope>NUCLEOTIDE SEQUENCE [LARGE SCALE GENOMIC DNA]</scope>
    <source>
        <strain evidence="3 4">CGMCC 1.7727</strain>
    </source>
</reference>
<organism evidence="3 4">
    <name type="scientific">Gracilibacillus ureilyticus</name>
    <dbReference type="NCBI Taxonomy" id="531814"/>
    <lineage>
        <taxon>Bacteria</taxon>
        <taxon>Bacillati</taxon>
        <taxon>Bacillota</taxon>
        <taxon>Bacilli</taxon>
        <taxon>Bacillales</taxon>
        <taxon>Bacillaceae</taxon>
        <taxon>Gracilibacillus</taxon>
    </lineage>
</organism>
<keyword evidence="3" id="KW-0418">Kinase</keyword>
<dbReference type="PROSITE" id="PS50011">
    <property type="entry name" value="PROTEIN_KINASE_DOM"/>
    <property type="match status" value="1"/>
</dbReference>
<evidence type="ECO:0000259" key="2">
    <source>
        <dbReference type="PROSITE" id="PS50011"/>
    </source>
</evidence>
<dbReference type="AlphaFoldDB" id="A0A1H9P8Z7"/>
<keyword evidence="1" id="KW-0547">Nucleotide-binding</keyword>
<dbReference type="GO" id="GO:0005524">
    <property type="term" value="F:ATP binding"/>
    <property type="evidence" value="ECO:0007669"/>
    <property type="project" value="UniProtKB-UniRule"/>
</dbReference>
<evidence type="ECO:0000256" key="1">
    <source>
        <dbReference type="PROSITE-ProRule" id="PRU10141"/>
    </source>
</evidence>
<dbReference type="PROSITE" id="PS00107">
    <property type="entry name" value="PROTEIN_KINASE_ATP"/>
    <property type="match status" value="1"/>
</dbReference>
<dbReference type="InterPro" id="IPR011009">
    <property type="entry name" value="Kinase-like_dom_sf"/>
</dbReference>
<dbReference type="EMBL" id="FOGL01000004">
    <property type="protein sequence ID" value="SER44670.1"/>
    <property type="molecule type" value="Genomic_DNA"/>
</dbReference>
<dbReference type="Gene3D" id="1.10.510.10">
    <property type="entry name" value="Transferase(Phosphotransferase) domain 1"/>
    <property type="match status" value="1"/>
</dbReference>
<sequence>MEMLKWIIKRLRQTLLDKTYSPKQILAGKYQIEKVLGDGSYGIVYLCTSLLSNKRCVVKQLRKRKRNENESMYLQETTVLKMLNHPAIPAFLETFTDNNTLFFSMEYMEGDNIEDILFSKKETFTELEALIILRDLLEVIEYMHSKGIAHGDIRIPNIMMNHTRLYLIDFGLTQFLRNEENKSIVQDDFYDLGDFLLFMLYSTYSAKPKKNQPWTEELTLNKRTISILKRLLQVEQPYESAKEILADVNQAIHLLSH</sequence>
<dbReference type="STRING" id="531814.SAMN04487944_104151"/>
<keyword evidence="1" id="KW-0067">ATP-binding</keyword>
<dbReference type="Proteomes" id="UP000199687">
    <property type="component" value="Unassembled WGS sequence"/>
</dbReference>
<dbReference type="CDD" id="cd00180">
    <property type="entry name" value="PKc"/>
    <property type="match status" value="1"/>
</dbReference>
<evidence type="ECO:0000313" key="3">
    <source>
        <dbReference type="EMBL" id="SER44670.1"/>
    </source>
</evidence>
<proteinExistence type="predicted"/>
<dbReference type="PANTHER" id="PTHR24347">
    <property type="entry name" value="SERINE/THREONINE-PROTEIN KINASE"/>
    <property type="match status" value="1"/>
</dbReference>
<dbReference type="InterPro" id="IPR017441">
    <property type="entry name" value="Protein_kinase_ATP_BS"/>
</dbReference>
<keyword evidence="3" id="KW-0723">Serine/threonine-protein kinase</keyword>
<evidence type="ECO:0000313" key="4">
    <source>
        <dbReference type="Proteomes" id="UP000199687"/>
    </source>
</evidence>
<dbReference type="InterPro" id="IPR000719">
    <property type="entry name" value="Prot_kinase_dom"/>
</dbReference>
<keyword evidence="4" id="KW-1185">Reference proteome</keyword>
<dbReference type="Pfam" id="PF00069">
    <property type="entry name" value="Pkinase"/>
    <property type="match status" value="1"/>
</dbReference>
<dbReference type="SUPFAM" id="SSF56112">
    <property type="entry name" value="Protein kinase-like (PK-like)"/>
    <property type="match status" value="1"/>
</dbReference>
<accession>A0A1H9P8Z7</accession>
<name>A0A1H9P8Z7_9BACI</name>
<feature type="domain" description="Protein kinase" evidence="2">
    <location>
        <begin position="30"/>
        <end position="257"/>
    </location>
</feature>
<dbReference type="GO" id="GO:0004674">
    <property type="term" value="F:protein serine/threonine kinase activity"/>
    <property type="evidence" value="ECO:0007669"/>
    <property type="project" value="UniProtKB-KW"/>
</dbReference>
<protein>
    <submittedName>
        <fullName evidence="3">Serine/threonine protein kinase</fullName>
    </submittedName>
</protein>
<keyword evidence="3" id="KW-0808">Transferase</keyword>